<reference evidence="3" key="1">
    <citation type="submission" date="2014-03" db="EMBL/GenBank/DDBJ databases">
        <authorList>
            <person name="Aksoy S."/>
            <person name="Warren W."/>
            <person name="Wilson R.K."/>
        </authorList>
    </citation>
    <scope>NUCLEOTIDE SEQUENCE [LARGE SCALE GENOMIC DNA]</scope>
    <source>
        <strain evidence="3">IAEA</strain>
    </source>
</reference>
<keyword evidence="1" id="KW-0472">Membrane</keyword>
<dbReference type="Proteomes" id="UP000092445">
    <property type="component" value="Unassembled WGS sequence"/>
</dbReference>
<proteinExistence type="predicted"/>
<organism evidence="2 3">
    <name type="scientific">Glossina pallidipes</name>
    <name type="common">Tsetse fly</name>
    <dbReference type="NCBI Taxonomy" id="7398"/>
    <lineage>
        <taxon>Eukaryota</taxon>
        <taxon>Metazoa</taxon>
        <taxon>Ecdysozoa</taxon>
        <taxon>Arthropoda</taxon>
        <taxon>Hexapoda</taxon>
        <taxon>Insecta</taxon>
        <taxon>Pterygota</taxon>
        <taxon>Neoptera</taxon>
        <taxon>Endopterygota</taxon>
        <taxon>Diptera</taxon>
        <taxon>Brachycera</taxon>
        <taxon>Muscomorpha</taxon>
        <taxon>Hippoboscoidea</taxon>
        <taxon>Glossinidae</taxon>
        <taxon>Glossina</taxon>
    </lineage>
</organism>
<accession>A0A1A9ZI95</accession>
<sequence length="158" mass="18375">MQIRCVLRDYLKAVCENALDRKFQIFKIISNNRWLLLTTTGTYRLVSGGIFDGDIFITFLKLKPNLRHNPFLDKINKQKKDEECPTCSALADIKMPKQFVISCLWTILVLVAFLLSRFDWCFMGIIGFSIINLEDMFEVRLPLHTTQIRIKSSSSSKY</sequence>
<keyword evidence="1" id="KW-0812">Transmembrane</keyword>
<dbReference type="VEuPathDB" id="VectorBase:GPAI015435"/>
<protein>
    <submittedName>
        <fullName evidence="2">Uncharacterized protein</fullName>
    </submittedName>
</protein>
<keyword evidence="3" id="KW-1185">Reference proteome</keyword>
<evidence type="ECO:0000313" key="3">
    <source>
        <dbReference type="Proteomes" id="UP000092445"/>
    </source>
</evidence>
<dbReference type="EnsemblMetazoa" id="GPAI015435-RA">
    <property type="protein sequence ID" value="GPAI015435-PA"/>
    <property type="gene ID" value="GPAI015435"/>
</dbReference>
<dbReference type="AlphaFoldDB" id="A0A1A9ZI95"/>
<name>A0A1A9ZI95_GLOPL</name>
<reference evidence="2" key="2">
    <citation type="submission" date="2020-05" db="UniProtKB">
        <authorList>
            <consortium name="EnsemblMetazoa"/>
        </authorList>
    </citation>
    <scope>IDENTIFICATION</scope>
    <source>
        <strain evidence="2">IAEA</strain>
    </source>
</reference>
<evidence type="ECO:0000256" key="1">
    <source>
        <dbReference type="SAM" id="Phobius"/>
    </source>
</evidence>
<feature type="transmembrane region" description="Helical" evidence="1">
    <location>
        <begin position="103"/>
        <end position="131"/>
    </location>
</feature>
<evidence type="ECO:0000313" key="2">
    <source>
        <dbReference type="EnsemblMetazoa" id="GPAI015435-PA"/>
    </source>
</evidence>
<keyword evidence="1" id="KW-1133">Transmembrane helix</keyword>